<evidence type="ECO:0000256" key="2">
    <source>
        <dbReference type="ARBA" id="ARBA00022448"/>
    </source>
</evidence>
<reference evidence="8 9" key="1">
    <citation type="submission" date="2018-03" db="EMBL/GenBank/DDBJ databases">
        <title>Genomic Encyclopedia of Archaeal and Bacterial Type Strains, Phase II (KMG-II): from individual species to whole genera.</title>
        <authorList>
            <person name="Goeker M."/>
        </authorList>
    </citation>
    <scope>NUCLEOTIDE SEQUENCE [LARGE SCALE GENOMIC DNA]</scope>
    <source>
        <strain evidence="8 9">DSM 44889</strain>
    </source>
</reference>
<keyword evidence="6 7" id="KW-0472">Membrane</keyword>
<dbReference type="Pfam" id="PF05977">
    <property type="entry name" value="MFS_3"/>
    <property type="match status" value="1"/>
</dbReference>
<keyword evidence="4 7" id="KW-0812">Transmembrane</keyword>
<keyword evidence="5 7" id="KW-1133">Transmembrane helix</keyword>
<evidence type="ECO:0000256" key="5">
    <source>
        <dbReference type="ARBA" id="ARBA00022989"/>
    </source>
</evidence>
<evidence type="ECO:0000256" key="4">
    <source>
        <dbReference type="ARBA" id="ARBA00022692"/>
    </source>
</evidence>
<dbReference type="GO" id="GO:0005886">
    <property type="term" value="C:plasma membrane"/>
    <property type="evidence" value="ECO:0007669"/>
    <property type="project" value="UniProtKB-SubCell"/>
</dbReference>
<dbReference type="InterPro" id="IPR036259">
    <property type="entry name" value="MFS_trans_sf"/>
</dbReference>
<name>A0A315ZQJ7_9ACTN</name>
<proteinExistence type="predicted"/>
<organism evidence="8 9">
    <name type="scientific">Quadrisphaera granulorum</name>
    <dbReference type="NCBI Taxonomy" id="317664"/>
    <lineage>
        <taxon>Bacteria</taxon>
        <taxon>Bacillati</taxon>
        <taxon>Actinomycetota</taxon>
        <taxon>Actinomycetes</taxon>
        <taxon>Kineosporiales</taxon>
        <taxon>Kineosporiaceae</taxon>
        <taxon>Quadrisphaera</taxon>
    </lineage>
</organism>
<protein>
    <submittedName>
        <fullName evidence="8">Transmembrane secretion effector</fullName>
    </submittedName>
</protein>
<evidence type="ECO:0000256" key="7">
    <source>
        <dbReference type="SAM" id="Phobius"/>
    </source>
</evidence>
<evidence type="ECO:0000256" key="3">
    <source>
        <dbReference type="ARBA" id="ARBA00022475"/>
    </source>
</evidence>
<dbReference type="PANTHER" id="PTHR23513">
    <property type="entry name" value="INTEGRAL MEMBRANE EFFLUX PROTEIN-RELATED"/>
    <property type="match status" value="1"/>
</dbReference>
<evidence type="ECO:0000313" key="9">
    <source>
        <dbReference type="Proteomes" id="UP000245469"/>
    </source>
</evidence>
<comment type="caution">
    <text evidence="8">The sequence shown here is derived from an EMBL/GenBank/DDBJ whole genome shotgun (WGS) entry which is preliminary data.</text>
</comment>
<dbReference type="RefSeq" id="WP_170131640.1">
    <property type="nucleotide sequence ID" value="NZ_QGDQ01000036.1"/>
</dbReference>
<evidence type="ECO:0000256" key="1">
    <source>
        <dbReference type="ARBA" id="ARBA00004429"/>
    </source>
</evidence>
<dbReference type="PANTHER" id="PTHR23513:SF9">
    <property type="entry name" value="ENTEROBACTIN EXPORTER ENTS"/>
    <property type="match status" value="1"/>
</dbReference>
<dbReference type="EMBL" id="QGDQ01000036">
    <property type="protein sequence ID" value="PWJ47579.1"/>
    <property type="molecule type" value="Genomic_DNA"/>
</dbReference>
<feature type="transmembrane region" description="Helical" evidence="7">
    <location>
        <begin position="54"/>
        <end position="78"/>
    </location>
</feature>
<dbReference type="AlphaFoldDB" id="A0A315ZQJ7"/>
<dbReference type="Proteomes" id="UP000245469">
    <property type="component" value="Unassembled WGS sequence"/>
</dbReference>
<accession>A0A315ZQJ7</accession>
<feature type="transmembrane region" description="Helical" evidence="7">
    <location>
        <begin position="98"/>
        <end position="122"/>
    </location>
</feature>
<sequence length="244" mass="24713">MSAAPPSSSSPGSSGRLGADYWHLWTASTAANLGDGVRRVAFPLLAVSLTRDPVLVSAVAAATTLPWLLVGPLAGLVVDRVDRVRLLWAVNAGRTVVVMVLVAALATGHASIGLLIGAALLLGIGEAFVDDAAIALVPRCAPEPLLERANAHLYGAQVVTGQFVGQGITGALFAVAVVVPFAVDAAALLVATVAALVLSGRLPGTAFGRTRAAAPPAGGALRQAYAGIAEGIRWLLGQRLVRSL</sequence>
<keyword evidence="3" id="KW-1003">Cell membrane</keyword>
<feature type="transmembrane region" description="Helical" evidence="7">
    <location>
        <begin position="171"/>
        <end position="198"/>
    </location>
</feature>
<dbReference type="SUPFAM" id="SSF103473">
    <property type="entry name" value="MFS general substrate transporter"/>
    <property type="match status" value="1"/>
</dbReference>
<keyword evidence="2" id="KW-0813">Transport</keyword>
<dbReference type="Gene3D" id="1.20.1250.20">
    <property type="entry name" value="MFS general substrate transporter like domains"/>
    <property type="match status" value="1"/>
</dbReference>
<keyword evidence="9" id="KW-1185">Reference proteome</keyword>
<evidence type="ECO:0000313" key="8">
    <source>
        <dbReference type="EMBL" id="PWJ47579.1"/>
    </source>
</evidence>
<comment type="subcellular location">
    <subcellularLocation>
        <location evidence="1">Cell inner membrane</location>
        <topology evidence="1">Multi-pass membrane protein</topology>
    </subcellularLocation>
</comment>
<gene>
    <name evidence="8" type="ORF">BXY45_13610</name>
</gene>
<dbReference type="InterPro" id="IPR010290">
    <property type="entry name" value="TM_effector"/>
</dbReference>
<evidence type="ECO:0000256" key="6">
    <source>
        <dbReference type="ARBA" id="ARBA00023136"/>
    </source>
</evidence>